<dbReference type="GO" id="GO:0008270">
    <property type="term" value="F:zinc ion binding"/>
    <property type="evidence" value="ECO:0007669"/>
    <property type="project" value="UniProtKB-KW"/>
</dbReference>
<proteinExistence type="predicted"/>
<keyword evidence="3" id="KW-0732">Signal</keyword>
<dbReference type="InterPro" id="IPR001258">
    <property type="entry name" value="NHL_repeat"/>
</dbReference>
<feature type="chain" id="PRO_5021835494" description="6-bladed beta-propeller" evidence="3">
    <location>
        <begin position="32"/>
        <end position="340"/>
    </location>
</feature>
<evidence type="ECO:0000313" key="4">
    <source>
        <dbReference type="EMBL" id="TRO78425.1"/>
    </source>
</evidence>
<dbReference type="SUPFAM" id="SSF101898">
    <property type="entry name" value="NHL repeat"/>
    <property type="match status" value="1"/>
</dbReference>
<dbReference type="GO" id="GO:0061630">
    <property type="term" value="F:ubiquitin protein ligase activity"/>
    <property type="evidence" value="ECO:0007669"/>
    <property type="project" value="TreeGrafter"/>
</dbReference>
<dbReference type="PANTHER" id="PTHR24104">
    <property type="entry name" value="E3 UBIQUITIN-PROTEIN LIGASE NHLRC1-RELATED"/>
    <property type="match status" value="1"/>
</dbReference>
<dbReference type="InterPro" id="IPR011042">
    <property type="entry name" value="6-blade_b-propeller_TolB-like"/>
</dbReference>
<evidence type="ECO:0008006" key="6">
    <source>
        <dbReference type="Google" id="ProtNLM"/>
    </source>
</evidence>
<accession>A0A550J5D7</accession>
<evidence type="ECO:0000256" key="1">
    <source>
        <dbReference type="ARBA" id="ARBA00022737"/>
    </source>
</evidence>
<dbReference type="GO" id="GO:0043161">
    <property type="term" value="P:proteasome-mediated ubiquitin-dependent protein catabolic process"/>
    <property type="evidence" value="ECO:0007669"/>
    <property type="project" value="TreeGrafter"/>
</dbReference>
<dbReference type="Gene3D" id="2.120.10.30">
    <property type="entry name" value="TolB, C-terminal domain"/>
    <property type="match status" value="2"/>
</dbReference>
<evidence type="ECO:0000256" key="3">
    <source>
        <dbReference type="SAM" id="SignalP"/>
    </source>
</evidence>
<reference evidence="4 5" key="1">
    <citation type="submission" date="2019-07" db="EMBL/GenBank/DDBJ databases">
        <title>Insights of Desulfuromonas acetexigens electromicrobiology.</title>
        <authorList>
            <person name="Katuri K."/>
            <person name="Sapireddy V."/>
            <person name="Shaw D.R."/>
            <person name="Saikaly P."/>
        </authorList>
    </citation>
    <scope>NUCLEOTIDE SEQUENCE [LARGE SCALE GENOMIC DNA]</scope>
    <source>
        <strain evidence="4 5">2873</strain>
    </source>
</reference>
<keyword evidence="5" id="KW-1185">Reference proteome</keyword>
<dbReference type="PANTHER" id="PTHR24104:SF25">
    <property type="entry name" value="PROTEIN LIN-41"/>
    <property type="match status" value="1"/>
</dbReference>
<dbReference type="PROSITE" id="PS51125">
    <property type="entry name" value="NHL"/>
    <property type="match status" value="1"/>
</dbReference>
<organism evidence="4 5">
    <name type="scientific">Trichloromonas acetexigens</name>
    <dbReference type="NCBI Taxonomy" id="38815"/>
    <lineage>
        <taxon>Bacteria</taxon>
        <taxon>Pseudomonadati</taxon>
        <taxon>Thermodesulfobacteriota</taxon>
        <taxon>Desulfuromonadia</taxon>
        <taxon>Desulfuromonadales</taxon>
        <taxon>Trichloromonadaceae</taxon>
        <taxon>Trichloromonas</taxon>
    </lineage>
</organism>
<dbReference type="GO" id="GO:0000209">
    <property type="term" value="P:protein polyubiquitination"/>
    <property type="evidence" value="ECO:0007669"/>
    <property type="project" value="TreeGrafter"/>
</dbReference>
<dbReference type="InterPro" id="IPR050952">
    <property type="entry name" value="TRIM-NHL_E3_ligases"/>
</dbReference>
<feature type="signal peptide" evidence="3">
    <location>
        <begin position="1"/>
        <end position="31"/>
    </location>
</feature>
<evidence type="ECO:0000256" key="2">
    <source>
        <dbReference type="PROSITE-ProRule" id="PRU00504"/>
    </source>
</evidence>
<comment type="caution">
    <text evidence="4">The sequence shown here is derived from an EMBL/GenBank/DDBJ whole genome shotgun (WGS) entry which is preliminary data.</text>
</comment>
<dbReference type="CDD" id="cd05819">
    <property type="entry name" value="NHL"/>
    <property type="match status" value="1"/>
</dbReference>
<dbReference type="Proteomes" id="UP000317155">
    <property type="component" value="Unassembled WGS sequence"/>
</dbReference>
<dbReference type="OrthoDB" id="5394347at2"/>
<protein>
    <recommendedName>
        <fullName evidence="6">6-bladed beta-propeller</fullName>
    </recommendedName>
</protein>
<gene>
    <name evidence="4" type="ORF">FL622_16430</name>
</gene>
<sequence>MNRLSFLRPQCARTSLLAFGLTLIAAFPCSAELQKSQRSGTNLDVSFEYLLSNFSGTVPSQWARLDFDSTQQEIYTLNQGSNEVRIFNRQGMEIFAFGADGEIVSAVDIASAEDGRLYVLARNFTQHAIQILNYRGEPEAVIRIQGLPESGADFAPDRIEERDGRLYLLDSSAARVVVIDQGGLILAEHDLSAELAEAAKELDPEKKKATVLDVSGFCVGPDGSLYFTTPALFSAFRLVPGGELEPFGIPGSGPGKFGVVSGIAADAQGNIYVADRLRSVVMVFDRNFSFLGEFGYRGDRPEDLIVPDDLALDPQGNRLFVAQAANKGVGVYRVVLDEPR</sequence>
<name>A0A550J5D7_9BACT</name>
<evidence type="ECO:0000313" key="5">
    <source>
        <dbReference type="Proteomes" id="UP000317155"/>
    </source>
</evidence>
<dbReference type="EMBL" id="VJVV01000018">
    <property type="protein sequence ID" value="TRO78425.1"/>
    <property type="molecule type" value="Genomic_DNA"/>
</dbReference>
<keyword evidence="1" id="KW-0677">Repeat</keyword>
<dbReference type="AlphaFoldDB" id="A0A550J5D7"/>
<feature type="repeat" description="NHL" evidence="2">
    <location>
        <begin position="247"/>
        <end position="287"/>
    </location>
</feature>